<accession>A0A7G1KS82</accession>
<dbReference type="AlphaFoldDB" id="A0A7G1KS82"/>
<proteinExistence type="predicted"/>
<dbReference type="KEGG" id="nwl:NWFMUON74_51680"/>
<evidence type="ECO:0000256" key="1">
    <source>
        <dbReference type="SAM" id="MobiDB-lite"/>
    </source>
</evidence>
<dbReference type="RefSeq" id="WP_187684305.1">
    <property type="nucleotide sequence ID" value="NZ_AP023396.1"/>
</dbReference>
<organism evidence="2 3">
    <name type="scientific">Nocardia wallacei</name>
    <dbReference type="NCBI Taxonomy" id="480035"/>
    <lineage>
        <taxon>Bacteria</taxon>
        <taxon>Bacillati</taxon>
        <taxon>Actinomycetota</taxon>
        <taxon>Actinomycetes</taxon>
        <taxon>Mycobacteriales</taxon>
        <taxon>Nocardiaceae</taxon>
        <taxon>Nocardia</taxon>
    </lineage>
</organism>
<dbReference type="EMBL" id="AP023396">
    <property type="protein sequence ID" value="BCK57396.1"/>
    <property type="molecule type" value="Genomic_DNA"/>
</dbReference>
<evidence type="ECO:0000313" key="2">
    <source>
        <dbReference type="EMBL" id="BCK57396.1"/>
    </source>
</evidence>
<keyword evidence="3" id="KW-1185">Reference proteome</keyword>
<feature type="compositionally biased region" description="Basic and acidic residues" evidence="1">
    <location>
        <begin position="107"/>
        <end position="120"/>
    </location>
</feature>
<name>A0A7G1KS82_9NOCA</name>
<evidence type="ECO:0000313" key="3">
    <source>
        <dbReference type="Proteomes" id="UP000516173"/>
    </source>
</evidence>
<dbReference type="GeneID" id="80349606"/>
<dbReference type="Proteomes" id="UP000516173">
    <property type="component" value="Chromosome"/>
</dbReference>
<sequence length="120" mass="14475">MEREHEEAMRREFAERVELNHSAYRSGVTEQQMDALYDHSRQYNQRWLNGPHAEHWQFLDDAYHDWRDRPDTMRRLTENLRHGRATGDNGGFTDVQYRSVEQAGRLVETERTRSRAERGR</sequence>
<protein>
    <submittedName>
        <fullName evidence="2">Uncharacterized protein</fullName>
    </submittedName>
</protein>
<feature type="region of interest" description="Disordered" evidence="1">
    <location>
        <begin position="101"/>
        <end position="120"/>
    </location>
</feature>
<gene>
    <name evidence="2" type="ORF">NWFMUON74_51680</name>
</gene>
<reference evidence="2 3" key="1">
    <citation type="submission" date="2020-08" db="EMBL/GenBank/DDBJ databases">
        <title>Genome Sequencing of Nocardia wallacei strain FMUON74 and assembly.</title>
        <authorList>
            <person name="Toyokawa M."/>
            <person name="Uesaka K."/>
        </authorList>
    </citation>
    <scope>NUCLEOTIDE SEQUENCE [LARGE SCALE GENOMIC DNA]</scope>
    <source>
        <strain evidence="2 3">FMUON74</strain>
    </source>
</reference>